<dbReference type="EMBL" id="MU007137">
    <property type="protein sequence ID" value="KAF2417640.1"/>
    <property type="molecule type" value="Genomic_DNA"/>
</dbReference>
<feature type="non-terminal residue" evidence="2">
    <location>
        <position position="1"/>
    </location>
</feature>
<sequence length="122" mass="12610">AKNATVSAVPVFVTEVVTALTTFCPEATTFVWGHKTYSVSKPTTLTCPEYTWTHSSYTSKPTVAPVAVVSTTPAAPVVSITAAPVVTKPAYTPAPYPVHNATTPVLVAPSASYTTSSGPIQA</sequence>
<protein>
    <submittedName>
        <fullName evidence="2">Uncharacterized protein</fullName>
    </submittedName>
</protein>
<keyword evidence="1" id="KW-0732">Signal</keyword>
<evidence type="ECO:0000256" key="1">
    <source>
        <dbReference type="SAM" id="SignalP"/>
    </source>
</evidence>
<reference evidence="2" key="1">
    <citation type="journal article" date="2020" name="Stud. Mycol.">
        <title>101 Dothideomycetes genomes: a test case for predicting lifestyles and emergence of pathogens.</title>
        <authorList>
            <person name="Haridas S."/>
            <person name="Albert R."/>
            <person name="Binder M."/>
            <person name="Bloem J."/>
            <person name="Labutti K."/>
            <person name="Salamov A."/>
            <person name="Andreopoulos B."/>
            <person name="Baker S."/>
            <person name="Barry K."/>
            <person name="Bills G."/>
            <person name="Bluhm B."/>
            <person name="Cannon C."/>
            <person name="Castanera R."/>
            <person name="Culley D."/>
            <person name="Daum C."/>
            <person name="Ezra D."/>
            <person name="Gonzalez J."/>
            <person name="Henrissat B."/>
            <person name="Kuo A."/>
            <person name="Liang C."/>
            <person name="Lipzen A."/>
            <person name="Lutzoni F."/>
            <person name="Magnuson J."/>
            <person name="Mondo S."/>
            <person name="Nolan M."/>
            <person name="Ohm R."/>
            <person name="Pangilinan J."/>
            <person name="Park H.-J."/>
            <person name="Ramirez L."/>
            <person name="Alfaro M."/>
            <person name="Sun H."/>
            <person name="Tritt A."/>
            <person name="Yoshinaga Y."/>
            <person name="Zwiers L.-H."/>
            <person name="Turgeon B."/>
            <person name="Goodwin S."/>
            <person name="Spatafora J."/>
            <person name="Crous P."/>
            <person name="Grigoriev I."/>
        </authorList>
    </citation>
    <scope>NUCLEOTIDE SEQUENCE</scope>
    <source>
        <strain evidence="2">CBS 130266</strain>
    </source>
</reference>
<name>A0A9P4NEJ7_9PEZI</name>
<proteinExistence type="predicted"/>
<dbReference type="Proteomes" id="UP000800235">
    <property type="component" value="Unassembled WGS sequence"/>
</dbReference>
<evidence type="ECO:0000313" key="3">
    <source>
        <dbReference type="Proteomes" id="UP000800235"/>
    </source>
</evidence>
<dbReference type="AlphaFoldDB" id="A0A9P4NEJ7"/>
<feature type="chain" id="PRO_5040394824" evidence="1">
    <location>
        <begin position="20"/>
        <end position="122"/>
    </location>
</feature>
<organism evidence="2 3">
    <name type="scientific">Tothia fuscella</name>
    <dbReference type="NCBI Taxonomy" id="1048955"/>
    <lineage>
        <taxon>Eukaryota</taxon>
        <taxon>Fungi</taxon>
        <taxon>Dikarya</taxon>
        <taxon>Ascomycota</taxon>
        <taxon>Pezizomycotina</taxon>
        <taxon>Dothideomycetes</taxon>
        <taxon>Pleosporomycetidae</taxon>
        <taxon>Venturiales</taxon>
        <taxon>Cylindrosympodiaceae</taxon>
        <taxon>Tothia</taxon>
    </lineage>
</organism>
<evidence type="ECO:0000313" key="2">
    <source>
        <dbReference type="EMBL" id="KAF2417640.1"/>
    </source>
</evidence>
<feature type="non-terminal residue" evidence="2">
    <location>
        <position position="122"/>
    </location>
</feature>
<dbReference type="OrthoDB" id="4094614at2759"/>
<comment type="caution">
    <text evidence="2">The sequence shown here is derived from an EMBL/GenBank/DDBJ whole genome shotgun (WGS) entry which is preliminary data.</text>
</comment>
<accession>A0A9P4NEJ7</accession>
<feature type="signal peptide" evidence="1">
    <location>
        <begin position="1"/>
        <end position="19"/>
    </location>
</feature>
<keyword evidence="3" id="KW-1185">Reference proteome</keyword>
<gene>
    <name evidence="2" type="ORF">EJ08DRAFT_575382</name>
</gene>